<dbReference type="Gene3D" id="3.30.1490.270">
    <property type="match status" value="1"/>
</dbReference>
<gene>
    <name evidence="2" type="ORF">E5163_04780</name>
</gene>
<name>A0A4S2H474_9PROT</name>
<feature type="domain" description="Circularly permuted ATP-grasp type 2" evidence="1">
    <location>
        <begin position="81"/>
        <end position="457"/>
    </location>
</feature>
<reference evidence="2 3" key="1">
    <citation type="journal article" date="2017" name="Int. J. Syst. Evol. Microbiol.">
        <title>Marinicauda algicola sp. nov., isolated from a marine red alga Rhodosorus marinus.</title>
        <authorList>
            <person name="Jeong S.E."/>
            <person name="Jeon S.H."/>
            <person name="Chun B.H."/>
            <person name="Kim D.W."/>
            <person name="Jeon C.O."/>
        </authorList>
    </citation>
    <scope>NUCLEOTIDE SEQUENCE [LARGE SCALE GENOMIC DNA]</scope>
    <source>
        <strain evidence="2 3">JCM 31718</strain>
    </source>
</reference>
<evidence type="ECO:0000313" key="3">
    <source>
        <dbReference type="Proteomes" id="UP000308054"/>
    </source>
</evidence>
<sequence>MATQSLFEGYDHADSFCEITDRKDDPEIAKLFLKRLGQRNLRTLARRKKGAEDELYNLGITFTVYSGEKTIDRILPFDIVPRPITADDFAGLEAGIVQRIEALNLFLHDIYHDRKILKDGVVPEDLVLKNKYYLKEMVGVDLPQGTYTHICGTDVIRDTDGSFLVLEDNCRSPSGVSYVVENRHLMMRLFPDLMEGARVRPVSDYGLRLREKLTETAPAGVDDPRIVLMTPGIFNSAYFEHVFLAREMGVPLVEGRDLYVDETDRVFMKTVAGPEPVHVIYRRIDDAFLDPEVFRKDSMLGTPGLMRALKAGKLTIANAPGTGVADDKAIYAYVPKIVRYYLDQEPILKNVRTYLCREKDDRGYVREHISELVVKPVGESGGYGIVVGPKASRRELDEVCEAIEADPANYIAQPMINLSVCPTLTSEGLSPRHVDLRPFALTGRNTWVMPGGLTRVALRRGSIIVNSSQGGGSKDTWVLG</sequence>
<protein>
    <submittedName>
        <fullName evidence="2">Circularly permuted type 2 ATP-grasp protein</fullName>
    </submittedName>
</protein>
<dbReference type="InterPro" id="IPR051680">
    <property type="entry name" value="ATP-dep_Glu-Cys_Ligase-2"/>
</dbReference>
<evidence type="ECO:0000313" key="2">
    <source>
        <dbReference type="EMBL" id="TGY90437.1"/>
    </source>
</evidence>
<dbReference type="PANTHER" id="PTHR34595">
    <property type="entry name" value="BLR5612 PROTEIN"/>
    <property type="match status" value="1"/>
</dbReference>
<dbReference type="Gene3D" id="3.40.50.11290">
    <property type="match status" value="1"/>
</dbReference>
<dbReference type="RefSeq" id="WP_135994936.1">
    <property type="nucleotide sequence ID" value="NZ_CP071057.1"/>
</dbReference>
<dbReference type="SUPFAM" id="SSF56059">
    <property type="entry name" value="Glutathione synthetase ATP-binding domain-like"/>
    <property type="match status" value="1"/>
</dbReference>
<dbReference type="PIRSF" id="PIRSF005522">
    <property type="entry name" value="UCP005522"/>
    <property type="match status" value="1"/>
</dbReference>
<proteinExistence type="predicted"/>
<accession>A0A4S2H474</accession>
<organism evidence="2 3">
    <name type="scientific">Marinicauda algicola</name>
    <dbReference type="NCBI Taxonomy" id="2029849"/>
    <lineage>
        <taxon>Bacteria</taxon>
        <taxon>Pseudomonadati</taxon>
        <taxon>Pseudomonadota</taxon>
        <taxon>Alphaproteobacteria</taxon>
        <taxon>Maricaulales</taxon>
        <taxon>Maricaulaceae</taxon>
        <taxon>Marinicauda</taxon>
    </lineage>
</organism>
<dbReference type="InterPro" id="IPR025841">
    <property type="entry name" value="CP_ATPgrasp_2"/>
</dbReference>
<dbReference type="InterPro" id="IPR016450">
    <property type="entry name" value="UCP005522"/>
</dbReference>
<keyword evidence="3" id="KW-1185">Reference proteome</keyword>
<evidence type="ECO:0000259" key="1">
    <source>
        <dbReference type="Pfam" id="PF14403"/>
    </source>
</evidence>
<dbReference type="EMBL" id="SRXW01000001">
    <property type="protein sequence ID" value="TGY90437.1"/>
    <property type="molecule type" value="Genomic_DNA"/>
</dbReference>
<comment type="caution">
    <text evidence="2">The sequence shown here is derived from an EMBL/GenBank/DDBJ whole genome shotgun (WGS) entry which is preliminary data.</text>
</comment>
<dbReference type="Proteomes" id="UP000308054">
    <property type="component" value="Unassembled WGS sequence"/>
</dbReference>
<dbReference type="OrthoDB" id="9804079at2"/>
<dbReference type="PANTHER" id="PTHR34595:SF7">
    <property type="entry name" value="SLL1039 PROTEIN"/>
    <property type="match status" value="1"/>
</dbReference>
<dbReference type="Pfam" id="PF14403">
    <property type="entry name" value="CP_ATPgrasp_2"/>
    <property type="match status" value="1"/>
</dbReference>
<dbReference type="AlphaFoldDB" id="A0A4S2H474"/>